<sequence>MSALTMPTKGTKEWQAKHQANCAALERLLKSNGFTKSRRRKLFNAAAAGRPADLADKVRADRQSRGAEGRA</sequence>
<name>A0A918RY00_9HYPH</name>
<dbReference type="AlphaFoldDB" id="A0A918RY00"/>
<feature type="region of interest" description="Disordered" evidence="1">
    <location>
        <begin position="48"/>
        <end position="71"/>
    </location>
</feature>
<evidence type="ECO:0000313" key="2">
    <source>
        <dbReference type="EMBL" id="GHA15313.1"/>
    </source>
</evidence>
<dbReference type="Proteomes" id="UP000646579">
    <property type="component" value="Unassembled WGS sequence"/>
</dbReference>
<comment type="caution">
    <text evidence="2">The sequence shown here is derived from an EMBL/GenBank/DDBJ whole genome shotgun (WGS) entry which is preliminary data.</text>
</comment>
<organism evidence="2 3">
    <name type="scientific">Devosia pacifica</name>
    <dbReference type="NCBI Taxonomy" id="1335967"/>
    <lineage>
        <taxon>Bacteria</taxon>
        <taxon>Pseudomonadati</taxon>
        <taxon>Pseudomonadota</taxon>
        <taxon>Alphaproteobacteria</taxon>
        <taxon>Hyphomicrobiales</taxon>
        <taxon>Devosiaceae</taxon>
        <taxon>Devosia</taxon>
    </lineage>
</organism>
<feature type="compositionally biased region" description="Basic and acidic residues" evidence="1">
    <location>
        <begin position="53"/>
        <end position="71"/>
    </location>
</feature>
<proteinExistence type="predicted"/>
<protein>
    <submittedName>
        <fullName evidence="2">Uncharacterized protein</fullName>
    </submittedName>
</protein>
<reference evidence="2" key="1">
    <citation type="journal article" date="2014" name="Int. J. Syst. Evol. Microbiol.">
        <title>Complete genome sequence of Corynebacterium casei LMG S-19264T (=DSM 44701T), isolated from a smear-ripened cheese.</title>
        <authorList>
            <consortium name="US DOE Joint Genome Institute (JGI-PGF)"/>
            <person name="Walter F."/>
            <person name="Albersmeier A."/>
            <person name="Kalinowski J."/>
            <person name="Ruckert C."/>
        </authorList>
    </citation>
    <scope>NUCLEOTIDE SEQUENCE</scope>
    <source>
        <strain evidence="2">KCTC 32437</strain>
    </source>
</reference>
<accession>A0A918RY00</accession>
<dbReference type="EMBL" id="BMZE01000001">
    <property type="protein sequence ID" value="GHA15313.1"/>
    <property type="molecule type" value="Genomic_DNA"/>
</dbReference>
<gene>
    <name evidence="2" type="ORF">GCM10007989_07600</name>
</gene>
<reference evidence="2" key="2">
    <citation type="submission" date="2020-09" db="EMBL/GenBank/DDBJ databases">
        <authorList>
            <person name="Sun Q."/>
            <person name="Kim S."/>
        </authorList>
    </citation>
    <scope>NUCLEOTIDE SEQUENCE</scope>
    <source>
        <strain evidence="2">KCTC 32437</strain>
    </source>
</reference>
<keyword evidence="3" id="KW-1185">Reference proteome</keyword>
<evidence type="ECO:0000313" key="3">
    <source>
        <dbReference type="Proteomes" id="UP000646579"/>
    </source>
</evidence>
<evidence type="ECO:0000256" key="1">
    <source>
        <dbReference type="SAM" id="MobiDB-lite"/>
    </source>
</evidence>
<dbReference type="RefSeq" id="WP_189423573.1">
    <property type="nucleotide sequence ID" value="NZ_BMZE01000001.1"/>
</dbReference>